<name>A0A4E9EYK4_BRUMA</name>
<keyword evidence="3 8" id="KW-0812">Transmembrane</keyword>
<dbReference type="InterPro" id="IPR038702">
    <property type="entry name" value="Na/K_ATPase_sub_beta_sf"/>
</dbReference>
<dbReference type="GO" id="GO:1990573">
    <property type="term" value="P:potassium ion import across plasma membrane"/>
    <property type="evidence" value="ECO:0007669"/>
    <property type="project" value="TreeGrafter"/>
</dbReference>
<dbReference type="InterPro" id="IPR000402">
    <property type="entry name" value="Na/K_ATPase_sub_beta"/>
</dbReference>
<dbReference type="PROSITE" id="PS00390">
    <property type="entry name" value="ATPASE_NA_K_BETA_1"/>
    <property type="match status" value="1"/>
</dbReference>
<dbReference type="GO" id="GO:0030007">
    <property type="term" value="P:intracellular potassium ion homeostasis"/>
    <property type="evidence" value="ECO:0007669"/>
    <property type="project" value="TreeGrafter"/>
</dbReference>
<dbReference type="Proteomes" id="UP000006672">
    <property type="component" value="Unassembled WGS sequence"/>
</dbReference>
<reference evidence="9" key="2">
    <citation type="submission" date="2019-04" db="EMBL/GenBank/DDBJ databases">
        <authorList>
            <person name="Howe K."/>
            <person name="Paulini M."/>
            <person name="Williams G."/>
        </authorList>
    </citation>
    <scope>NUCLEOTIDE SEQUENCE [LARGE SCALE GENOMIC DNA]</scope>
    <source>
        <strain evidence="9">FR3</strain>
    </source>
</reference>
<dbReference type="PANTHER" id="PTHR11523">
    <property type="entry name" value="SODIUM/POTASSIUM-DEPENDENT ATPASE BETA SUBUNIT"/>
    <property type="match status" value="1"/>
</dbReference>
<comment type="similarity">
    <text evidence="2">Belongs to the X(+)/potassium ATPases subunit beta family.</text>
</comment>
<dbReference type="GO" id="GO:0006883">
    <property type="term" value="P:intracellular sodium ion homeostasis"/>
    <property type="evidence" value="ECO:0007669"/>
    <property type="project" value="TreeGrafter"/>
</dbReference>
<dbReference type="AlphaFoldDB" id="A0A4E9EYK4"/>
<dbReference type="Gene3D" id="2.60.40.1660">
    <property type="entry name" value="Na, k-atpase alpha subunit"/>
    <property type="match status" value="1"/>
</dbReference>
<feature type="transmembrane region" description="Helical" evidence="8">
    <location>
        <begin position="53"/>
        <end position="75"/>
    </location>
</feature>
<feature type="region of interest" description="Disordered" evidence="7">
    <location>
        <begin position="1"/>
        <end position="20"/>
    </location>
</feature>
<dbReference type="OrthoDB" id="5912413at2759"/>
<keyword evidence="5 8" id="KW-1133">Transmembrane helix</keyword>
<evidence type="ECO:0000256" key="3">
    <source>
        <dbReference type="ARBA" id="ARBA00022692"/>
    </source>
</evidence>
<keyword evidence="4" id="KW-0735">Signal-anchor</keyword>
<organism evidence="9">
    <name type="scientific">Brugia malayi</name>
    <name type="common">Filarial nematode worm</name>
    <dbReference type="NCBI Taxonomy" id="6279"/>
    <lineage>
        <taxon>Eukaryota</taxon>
        <taxon>Metazoa</taxon>
        <taxon>Ecdysozoa</taxon>
        <taxon>Nematoda</taxon>
        <taxon>Chromadorea</taxon>
        <taxon>Rhabditida</taxon>
        <taxon>Spirurina</taxon>
        <taxon>Spiruromorpha</taxon>
        <taxon>Filarioidea</taxon>
        <taxon>Onchocercidae</taxon>
        <taxon>Brugia</taxon>
    </lineage>
</organism>
<dbReference type="RefSeq" id="XP_042930640.1">
    <property type="nucleotide sequence ID" value="XM_043074706.1"/>
</dbReference>
<dbReference type="NCBIfam" id="TIGR01107">
    <property type="entry name" value="Na_K_ATPase_bet"/>
    <property type="match status" value="1"/>
</dbReference>
<sequence length="333" mass="37716">MGDQMNKEQQERLMNGRGKANGAVGDQTFSKFLFNKDKGTCLGRTAKSWVQILAFYLVFYSLLIAFWIGCLAIFLSTLDEKVPRYYGKGTIIGVNPGVGYQPWLLDDPDSTLIRFNIRDKSSYQKYVDTLDKYLSKYSNLTATRKCVGNQSNAQLFMDGSARPEILSGDDTVKSCRFELDKFSRAGCGKNISYGFSEGKPCVILTLNRLIGWMPIDYAPDSVPEIIKERYKPNFVTLKCDGTSDIDKEHVGNVKYIPEAGIDGKYYPYAVMPNYQQPFAMIKFDNLPRNKVVLIECRAYAQNVEIDITSKLGMVNFEVMVQDVEPEKPIEQSR</sequence>
<accession>A0A4E9EYK4</accession>
<gene>
    <name evidence="9 11" type="primary">Bm4435</name>
    <name evidence="9" type="ORF">BM_BM4435</name>
</gene>
<evidence type="ECO:0000256" key="5">
    <source>
        <dbReference type="ARBA" id="ARBA00022989"/>
    </source>
</evidence>
<reference evidence="11" key="3">
    <citation type="submission" date="2020-12" db="UniProtKB">
        <authorList>
            <consortium name="WormBaseParasite"/>
        </authorList>
    </citation>
    <scope>IDENTIFICATION</scope>
</reference>
<feature type="compositionally biased region" description="Basic and acidic residues" evidence="7">
    <location>
        <begin position="1"/>
        <end position="11"/>
    </location>
</feature>
<evidence type="ECO:0000313" key="9">
    <source>
        <dbReference type="EMBL" id="VIO88137.1"/>
    </source>
</evidence>
<accession>A0A7I4KHJ1</accession>
<dbReference type="PANTHER" id="PTHR11523:SF28">
    <property type="entry name" value="NA_K-ATPASE BETA SUBUNIT ISOFORM 4-RELATED"/>
    <property type="match status" value="1"/>
</dbReference>
<dbReference type="EMBL" id="CAAKNF010000196">
    <property type="protein sequence ID" value="VIO88137.1"/>
    <property type="molecule type" value="Genomic_DNA"/>
</dbReference>
<dbReference type="GO" id="GO:0001671">
    <property type="term" value="F:ATPase activator activity"/>
    <property type="evidence" value="ECO:0007669"/>
    <property type="project" value="TreeGrafter"/>
</dbReference>
<evidence type="ECO:0000313" key="11">
    <source>
        <dbReference type="WBParaSite" id="Bm4435a.1"/>
    </source>
</evidence>
<dbReference type="KEGG" id="bmy:BM_BM4435"/>
<dbReference type="CTD" id="66059803"/>
<dbReference type="GO" id="GO:0036376">
    <property type="term" value="P:sodium ion export across plasma membrane"/>
    <property type="evidence" value="ECO:0007669"/>
    <property type="project" value="TreeGrafter"/>
</dbReference>
<dbReference type="GO" id="GO:0005890">
    <property type="term" value="C:sodium:potassium-exchanging ATPase complex"/>
    <property type="evidence" value="ECO:0007669"/>
    <property type="project" value="InterPro"/>
</dbReference>
<evidence type="ECO:0000256" key="6">
    <source>
        <dbReference type="ARBA" id="ARBA00023136"/>
    </source>
</evidence>
<evidence type="ECO:0000256" key="7">
    <source>
        <dbReference type="SAM" id="MobiDB-lite"/>
    </source>
</evidence>
<keyword evidence="10" id="KW-1185">Reference proteome</keyword>
<evidence type="ECO:0000256" key="2">
    <source>
        <dbReference type="ARBA" id="ARBA00005876"/>
    </source>
</evidence>
<evidence type="ECO:0000313" key="10">
    <source>
        <dbReference type="Proteomes" id="UP000006672"/>
    </source>
</evidence>
<reference evidence="10" key="1">
    <citation type="journal article" date="2007" name="Science">
        <title>Draft genome of the filarial nematode parasite Brugia malayi.</title>
        <authorList>
            <person name="Ghedin E."/>
            <person name="Wang S."/>
            <person name="Spiro D."/>
            <person name="Caler E."/>
            <person name="Zhao Q."/>
            <person name="Crabtree J."/>
            <person name="Allen J.E."/>
            <person name="Delcher A.L."/>
            <person name="Guiliano D.B."/>
            <person name="Miranda-Saavedra D."/>
            <person name="Angiuoli S.V."/>
            <person name="Creasy T."/>
            <person name="Amedeo P."/>
            <person name="Haas B."/>
            <person name="El-Sayed N.M."/>
            <person name="Wortman J.R."/>
            <person name="Feldblyum T."/>
            <person name="Tallon L."/>
            <person name="Schatz M."/>
            <person name="Shumway M."/>
            <person name="Koo H."/>
            <person name="Salzberg S.L."/>
            <person name="Schobel S."/>
            <person name="Pertea M."/>
            <person name="Pop M."/>
            <person name="White O."/>
            <person name="Barton G.J."/>
            <person name="Carlow C.K."/>
            <person name="Crawford M.J."/>
            <person name="Daub J."/>
            <person name="Dimmic M.W."/>
            <person name="Estes C.F."/>
            <person name="Foster J.M."/>
            <person name="Ganatra M."/>
            <person name="Gregory W.F."/>
            <person name="Johnson N.M."/>
            <person name="Jin J."/>
            <person name="Komuniecki R."/>
            <person name="Korf I."/>
            <person name="Kumar S."/>
            <person name="Laney S."/>
            <person name="Li B.W."/>
            <person name="Li W."/>
            <person name="Lindblom T.H."/>
            <person name="Lustigman S."/>
            <person name="Ma D."/>
            <person name="Maina C.V."/>
            <person name="Martin D.M."/>
            <person name="McCarter J.P."/>
            <person name="McReynolds L."/>
            <person name="Mitreva M."/>
            <person name="Nutman T.B."/>
            <person name="Parkinson J."/>
            <person name="Peregrin-Alvarez J.M."/>
            <person name="Poole C."/>
            <person name="Ren Q."/>
            <person name="Saunders L."/>
            <person name="Sluder A.E."/>
            <person name="Smith K."/>
            <person name="Stanke M."/>
            <person name="Unnasch T.R."/>
            <person name="Ware J."/>
            <person name="Wei A.D."/>
            <person name="Weil G."/>
            <person name="Williams D.J."/>
            <person name="Zhang Y."/>
            <person name="Williams S.A."/>
            <person name="Fraser-Liggett C."/>
            <person name="Slatko B."/>
            <person name="Blaxter M.L."/>
            <person name="Scott A.L."/>
        </authorList>
    </citation>
    <scope>NUCLEOTIDE SEQUENCE</scope>
    <source>
        <strain evidence="10">FR3</strain>
    </source>
</reference>
<dbReference type="Pfam" id="PF00287">
    <property type="entry name" value="Na_K-ATPase"/>
    <property type="match status" value="1"/>
</dbReference>
<proteinExistence type="inferred from homology"/>
<evidence type="ECO:0000256" key="4">
    <source>
        <dbReference type="ARBA" id="ARBA00022968"/>
    </source>
</evidence>
<dbReference type="WBParaSite" id="Bm4435a.1">
    <property type="protein sequence ID" value="Bm4435a.1"/>
    <property type="gene ID" value="WBGene00224696"/>
</dbReference>
<dbReference type="GeneID" id="66059803"/>
<evidence type="ECO:0000256" key="8">
    <source>
        <dbReference type="SAM" id="Phobius"/>
    </source>
</evidence>
<keyword evidence="6 8" id="KW-0472">Membrane</keyword>
<protein>
    <submittedName>
        <fullName evidence="11">Bm4435</fullName>
    </submittedName>
</protein>
<comment type="subcellular location">
    <subcellularLocation>
        <location evidence="1">Membrane</location>
        <topology evidence="1">Single-pass type II membrane protein</topology>
    </subcellularLocation>
</comment>
<evidence type="ECO:0000256" key="1">
    <source>
        <dbReference type="ARBA" id="ARBA00004606"/>
    </source>
</evidence>